<proteinExistence type="predicted"/>
<dbReference type="RefSeq" id="WP_171677462.1">
    <property type="nucleotide sequence ID" value="NZ_BAAAGT010000016.1"/>
</dbReference>
<protein>
    <submittedName>
        <fullName evidence="2">Uncharacterized protein</fullName>
    </submittedName>
</protein>
<name>A0A7Y4P1X9_9ACTN</name>
<organism evidence="2 3">
    <name type="scientific">Kribbella sandramycini</name>
    <dbReference type="NCBI Taxonomy" id="60450"/>
    <lineage>
        <taxon>Bacteria</taxon>
        <taxon>Bacillati</taxon>
        <taxon>Actinomycetota</taxon>
        <taxon>Actinomycetes</taxon>
        <taxon>Propionibacteriales</taxon>
        <taxon>Kribbellaceae</taxon>
        <taxon>Kribbella</taxon>
    </lineage>
</organism>
<dbReference type="EMBL" id="JABJRC010000008">
    <property type="protein sequence ID" value="NOL44211.1"/>
    <property type="molecule type" value="Genomic_DNA"/>
</dbReference>
<keyword evidence="3" id="KW-1185">Reference proteome</keyword>
<reference evidence="1 4" key="2">
    <citation type="submission" date="2020-08" db="EMBL/GenBank/DDBJ databases">
        <title>Sequencing the genomes of 1000 actinobacteria strains.</title>
        <authorList>
            <person name="Klenk H.-P."/>
        </authorList>
    </citation>
    <scope>NUCLEOTIDE SEQUENCE [LARGE SCALE GENOMIC DNA]</scope>
    <source>
        <strain evidence="1 4">DSM 15626</strain>
    </source>
</reference>
<evidence type="ECO:0000313" key="4">
    <source>
        <dbReference type="Proteomes" id="UP000553957"/>
    </source>
</evidence>
<reference evidence="2 3" key="1">
    <citation type="submission" date="2020-05" db="EMBL/GenBank/DDBJ databases">
        <title>Genome sequence of Kribbella sandramycini ATCC 39419.</title>
        <authorList>
            <person name="Maclea K.S."/>
            <person name="Fair J.L."/>
        </authorList>
    </citation>
    <scope>NUCLEOTIDE SEQUENCE [LARGE SCALE GENOMIC DNA]</scope>
    <source>
        <strain evidence="2 3">ATCC 39419</strain>
    </source>
</reference>
<dbReference type="AlphaFoldDB" id="A0A7Y4P1X9"/>
<accession>A0A7Y4P1X9</accession>
<dbReference type="Proteomes" id="UP000534306">
    <property type="component" value="Unassembled WGS sequence"/>
</dbReference>
<comment type="caution">
    <text evidence="2">The sequence shown here is derived from an EMBL/GenBank/DDBJ whole genome shotgun (WGS) entry which is preliminary data.</text>
</comment>
<evidence type="ECO:0000313" key="3">
    <source>
        <dbReference type="Proteomes" id="UP000534306"/>
    </source>
</evidence>
<sequence>MNTTITTLTKLHASSWELAADIDRVDAVATTGNGARLTDSSALTIAAGWQSPGYRGSAFAELAGTGSVDLNDLAENILHAHGAAKTEHDRHTLDLLLLWAYHHPSLDTDEEDCSYDD</sequence>
<evidence type="ECO:0000313" key="2">
    <source>
        <dbReference type="EMBL" id="NOL44211.1"/>
    </source>
</evidence>
<gene>
    <name evidence="1" type="ORF">HNR71_007200</name>
    <name evidence="2" type="ORF">HPO96_28585</name>
</gene>
<dbReference type="EMBL" id="JACHKF010000001">
    <property type="protein sequence ID" value="MBB6571563.1"/>
    <property type="molecule type" value="Genomic_DNA"/>
</dbReference>
<evidence type="ECO:0000313" key="1">
    <source>
        <dbReference type="EMBL" id="MBB6571563.1"/>
    </source>
</evidence>
<dbReference type="Proteomes" id="UP000553957">
    <property type="component" value="Unassembled WGS sequence"/>
</dbReference>